<dbReference type="Proteomes" id="UP000068164">
    <property type="component" value="Unassembled WGS sequence"/>
</dbReference>
<evidence type="ECO:0000313" key="3">
    <source>
        <dbReference type="EMBL" id="KWV47231.1"/>
    </source>
</evidence>
<organism evidence="3 4">
    <name type="scientific">Rhizobium altiplani</name>
    <dbReference type="NCBI Taxonomy" id="1864509"/>
    <lineage>
        <taxon>Bacteria</taxon>
        <taxon>Pseudomonadati</taxon>
        <taxon>Pseudomonadota</taxon>
        <taxon>Alphaproteobacteria</taxon>
        <taxon>Hyphomicrobiales</taxon>
        <taxon>Rhizobiaceae</taxon>
        <taxon>Rhizobium/Agrobacterium group</taxon>
        <taxon>Rhizobium</taxon>
    </lineage>
</organism>
<keyword evidence="4" id="KW-1185">Reference proteome</keyword>
<comment type="caution">
    <text evidence="3">The sequence shown here is derived from an EMBL/GenBank/DDBJ whole genome shotgun (WGS) entry which is preliminary data.</text>
</comment>
<dbReference type="Gene3D" id="3.20.20.100">
    <property type="entry name" value="NADP-dependent oxidoreductase domain"/>
    <property type="match status" value="2"/>
</dbReference>
<reference evidence="3 4" key="1">
    <citation type="submission" date="2015-11" db="EMBL/GenBank/DDBJ databases">
        <title>Draft Genome Sequence of the Strain BR 10423 (Rhizobium sp.) isolated from nodules of Mimosa pudica.</title>
        <authorList>
            <person name="Barauna A.C."/>
            <person name="Zilli J.E."/>
            <person name="Simoes-Araujo J.L."/>
            <person name="Reis V.M."/>
            <person name="James E.K."/>
            <person name="Reis F.B.Jr."/>
            <person name="Rouws L.F."/>
            <person name="Passos S.R."/>
            <person name="Gois S.R."/>
        </authorList>
    </citation>
    <scope>NUCLEOTIDE SEQUENCE [LARGE SCALE GENOMIC DNA]</scope>
    <source>
        <strain evidence="3 4">BR10423</strain>
    </source>
</reference>
<proteinExistence type="predicted"/>
<dbReference type="AlphaFoldDB" id="A0A109JE33"/>
<evidence type="ECO:0000256" key="2">
    <source>
        <dbReference type="SAM" id="MobiDB-lite"/>
    </source>
</evidence>
<dbReference type="GO" id="GO:0016491">
    <property type="term" value="F:oxidoreductase activity"/>
    <property type="evidence" value="ECO:0007669"/>
    <property type="project" value="UniProtKB-KW"/>
</dbReference>
<dbReference type="InterPro" id="IPR036812">
    <property type="entry name" value="NAD(P)_OxRdtase_dom_sf"/>
</dbReference>
<feature type="region of interest" description="Disordered" evidence="2">
    <location>
        <begin position="1"/>
        <end position="41"/>
    </location>
</feature>
<evidence type="ECO:0000256" key="1">
    <source>
        <dbReference type="ARBA" id="ARBA00023002"/>
    </source>
</evidence>
<evidence type="ECO:0000313" key="4">
    <source>
        <dbReference type="Proteomes" id="UP000068164"/>
    </source>
</evidence>
<gene>
    <name evidence="3" type="ORF">AS026_13480</name>
</gene>
<dbReference type="PANTHER" id="PTHR43364">
    <property type="entry name" value="NADH-SPECIFIC METHYLGLYOXAL REDUCTASE-RELATED"/>
    <property type="match status" value="1"/>
</dbReference>
<accession>A0A109JE33</accession>
<dbReference type="OrthoDB" id="9768793at2"/>
<name>A0A109JE33_9HYPH</name>
<keyword evidence="1" id="KW-0560">Oxidoreductase</keyword>
<dbReference type="InterPro" id="IPR050523">
    <property type="entry name" value="AKR_Detox_Biosynth"/>
</dbReference>
<dbReference type="SUPFAM" id="SSF51430">
    <property type="entry name" value="NAD(P)-linked oxidoreductase"/>
    <property type="match status" value="2"/>
</dbReference>
<sequence>MQRRALARSGLNSSGSGPGTMSRGELNTEDEAHSQLDATPEARINFVDEAEMYPVPGRFFRYNEERAQDPALAHTALFRKHGVGSVHGSLAFVIGRPFVASPLVGASSLARVKHNLAAVDPKLAEELLVGMQAIYRRYGPLSP</sequence>
<protein>
    <submittedName>
        <fullName evidence="3">Uncharacterized protein</fullName>
    </submittedName>
</protein>
<dbReference type="PANTHER" id="PTHR43364:SF4">
    <property type="entry name" value="NAD(P)-LINKED OXIDOREDUCTASE SUPERFAMILY PROTEIN"/>
    <property type="match status" value="1"/>
</dbReference>
<dbReference type="EMBL" id="LNCD01000104">
    <property type="protein sequence ID" value="KWV47231.1"/>
    <property type="molecule type" value="Genomic_DNA"/>
</dbReference>